<dbReference type="Proteomes" id="UP001159363">
    <property type="component" value="Chromosome 4"/>
</dbReference>
<proteinExistence type="predicted"/>
<gene>
    <name evidence="1" type="ORF">PR048_014446</name>
</gene>
<reference evidence="1 2" key="1">
    <citation type="submission" date="2023-02" db="EMBL/GenBank/DDBJ databases">
        <title>LHISI_Scaffold_Assembly.</title>
        <authorList>
            <person name="Stuart O.P."/>
            <person name="Cleave R."/>
            <person name="Magrath M.J.L."/>
            <person name="Mikheyev A.S."/>
        </authorList>
    </citation>
    <scope>NUCLEOTIDE SEQUENCE [LARGE SCALE GENOMIC DNA]</scope>
    <source>
        <strain evidence="1">Daus_M_001</strain>
        <tissue evidence="1">Leg muscle</tissue>
    </source>
</reference>
<keyword evidence="2" id="KW-1185">Reference proteome</keyword>
<comment type="caution">
    <text evidence="1">The sequence shown here is derived from an EMBL/GenBank/DDBJ whole genome shotgun (WGS) entry which is preliminary data.</text>
</comment>
<organism evidence="1 2">
    <name type="scientific">Dryococelus australis</name>
    <dbReference type="NCBI Taxonomy" id="614101"/>
    <lineage>
        <taxon>Eukaryota</taxon>
        <taxon>Metazoa</taxon>
        <taxon>Ecdysozoa</taxon>
        <taxon>Arthropoda</taxon>
        <taxon>Hexapoda</taxon>
        <taxon>Insecta</taxon>
        <taxon>Pterygota</taxon>
        <taxon>Neoptera</taxon>
        <taxon>Polyneoptera</taxon>
        <taxon>Phasmatodea</taxon>
        <taxon>Verophasmatodea</taxon>
        <taxon>Anareolatae</taxon>
        <taxon>Phasmatidae</taxon>
        <taxon>Eurycanthinae</taxon>
        <taxon>Dryococelus</taxon>
    </lineage>
</organism>
<sequence length="148" mass="16093">MLVSHQDEPCSMPGQVTPGFSDVGIMPDDAAGQQVFLGTSNFPIPFILALLHYSLQITLISSQDFAVKSRPNLFTHFTLILVSVTQCFKTAILTTGTHGKSMGGPIGGVTRGHEFTRRSVGPAELLPPVVVVVDSCWGCRRSWMSWRC</sequence>
<accession>A0ABQ9HEE3</accession>
<protein>
    <submittedName>
        <fullName evidence="1">Uncharacterized protein</fullName>
    </submittedName>
</protein>
<dbReference type="EMBL" id="JARBHB010000005">
    <property type="protein sequence ID" value="KAJ8882634.1"/>
    <property type="molecule type" value="Genomic_DNA"/>
</dbReference>
<evidence type="ECO:0000313" key="2">
    <source>
        <dbReference type="Proteomes" id="UP001159363"/>
    </source>
</evidence>
<evidence type="ECO:0000313" key="1">
    <source>
        <dbReference type="EMBL" id="KAJ8882634.1"/>
    </source>
</evidence>
<name>A0ABQ9HEE3_9NEOP</name>